<dbReference type="EMBL" id="JAUEHC010000013">
    <property type="protein sequence ID" value="MEZ4051441.1"/>
    <property type="molecule type" value="Genomic_DNA"/>
</dbReference>
<keyword evidence="2 3" id="KW-0081">Bacteriolytic enzyme</keyword>
<dbReference type="GO" id="GO:0016787">
    <property type="term" value="F:hydrolase activity"/>
    <property type="evidence" value="ECO:0007669"/>
    <property type="project" value="UniProtKB-KW"/>
</dbReference>
<evidence type="ECO:0000256" key="3">
    <source>
        <dbReference type="RuleBase" id="RU003788"/>
    </source>
</evidence>
<comment type="similarity">
    <text evidence="3">Belongs to the glycosyl hydrolase 24 family.</text>
</comment>
<keyword evidence="3 4" id="KW-0378">Hydrolase</keyword>
<dbReference type="EC" id="3.2.1.17" evidence="3"/>
<dbReference type="PANTHER" id="PTHR37406:SF1">
    <property type="entry name" value="T4-TYPE LYSOZYME 1-RELATED"/>
    <property type="match status" value="1"/>
</dbReference>
<dbReference type="Gene3D" id="1.10.530.40">
    <property type="match status" value="1"/>
</dbReference>
<dbReference type="InterPro" id="IPR001165">
    <property type="entry name" value="T4-type_lysozyme"/>
</dbReference>
<dbReference type="Proteomes" id="UP001567731">
    <property type="component" value="Unassembled WGS sequence"/>
</dbReference>
<dbReference type="InterPro" id="IPR052619">
    <property type="entry name" value="Phage_lysozyme-like"/>
</dbReference>
<name>A0ABV4JFQ4_9ENTR</name>
<protein>
    <recommendedName>
        <fullName evidence="3">Lysozyme</fullName>
        <ecNumber evidence="3">3.2.1.17</ecNumber>
    </recommendedName>
</protein>
<dbReference type="Pfam" id="PF00959">
    <property type="entry name" value="Phage_lysozyme"/>
    <property type="match status" value="1"/>
</dbReference>
<dbReference type="InterPro" id="IPR023347">
    <property type="entry name" value="Lysozyme_dom_sf"/>
</dbReference>
<dbReference type="SUPFAM" id="SSF53955">
    <property type="entry name" value="Lysozyme-like"/>
    <property type="match status" value="1"/>
</dbReference>
<comment type="caution">
    <text evidence="4">The sequence shown here is derived from an EMBL/GenBank/DDBJ whole genome shotgun (WGS) entry which is preliminary data.</text>
</comment>
<evidence type="ECO:0000313" key="5">
    <source>
        <dbReference type="Proteomes" id="UP001567731"/>
    </source>
</evidence>
<dbReference type="PANTHER" id="PTHR37406">
    <property type="entry name" value="T4-TYPE LYSOZYME 1-RELATED"/>
    <property type="match status" value="1"/>
</dbReference>
<gene>
    <name evidence="4" type="ORF">QVM81_07620</name>
</gene>
<comment type="catalytic activity">
    <reaction evidence="3">
        <text>Hydrolysis of (1-&gt;4)-beta-linkages between N-acetylmuramic acid and N-acetyl-D-glucosamine residues in a peptidoglycan and between N-acetyl-D-glucosamine residues in chitodextrins.</text>
        <dbReference type="EC" id="3.2.1.17"/>
    </reaction>
</comment>
<dbReference type="RefSeq" id="WP_371196674.1">
    <property type="nucleotide sequence ID" value="NZ_JAUEHC010000013.1"/>
</dbReference>
<reference evidence="4 5" key="1">
    <citation type="submission" date="2023-06" db="EMBL/GenBank/DDBJ databases">
        <title>Genome characterization of Enterobacterales and Pseudomonas spp isolates with different phenotypes to cefepime-taniborbactam.</title>
        <authorList>
            <person name="Hernandez-Garcia M."/>
            <person name="Garcia-Castillo M."/>
            <person name="Ruiz-Garbajosa P."/>
            <person name="Canton R."/>
        </authorList>
    </citation>
    <scope>NUCLEOTIDE SEQUENCE [LARGE SCALE GENOMIC DNA]</scope>
    <source>
        <strain evidence="4 5">A003</strain>
    </source>
</reference>
<dbReference type="InterPro" id="IPR002196">
    <property type="entry name" value="Glyco_hydro_24"/>
</dbReference>
<keyword evidence="5" id="KW-1185">Reference proteome</keyword>
<organism evidence="4 5">
    <name type="scientific">Enterobacter rongchengensis</name>
    <dbReference type="NCBI Taxonomy" id="3030999"/>
    <lineage>
        <taxon>Bacteria</taxon>
        <taxon>Pseudomonadati</taxon>
        <taxon>Pseudomonadota</taxon>
        <taxon>Gammaproteobacteria</taxon>
        <taxon>Enterobacterales</taxon>
        <taxon>Enterobacteriaceae</taxon>
        <taxon>Enterobacter</taxon>
    </lineage>
</organism>
<evidence type="ECO:0000313" key="4">
    <source>
        <dbReference type="EMBL" id="MEZ4051441.1"/>
    </source>
</evidence>
<accession>A0ABV4JFQ4</accession>
<sequence length="164" mass="18846">MKNLYKMIRQDEGEKLELYLDTEGYQTIGIGHLCVLSSSRQKAIEHLDKLLGRSTNGKITQQESEQLFAQDVQKSLREIERAGLMDIYTPSNEARRNALVNLMFNLGGPRLLGFKNALKAWRAKDYNKAADEFLDSKWARQVKSRSMRVTQCIRNGNMNSYGIR</sequence>
<evidence type="ECO:0000256" key="1">
    <source>
        <dbReference type="ARBA" id="ARBA00022529"/>
    </source>
</evidence>
<keyword evidence="1 3" id="KW-0929">Antimicrobial</keyword>
<evidence type="ECO:0000256" key="2">
    <source>
        <dbReference type="ARBA" id="ARBA00022638"/>
    </source>
</evidence>
<keyword evidence="3" id="KW-0326">Glycosidase</keyword>
<dbReference type="PRINTS" id="PR00684">
    <property type="entry name" value="T4LYSOZYME"/>
</dbReference>
<proteinExistence type="inferred from homology"/>
<dbReference type="InterPro" id="IPR023346">
    <property type="entry name" value="Lysozyme-like_dom_sf"/>
</dbReference>